<gene>
    <name evidence="3" type="ORF">JOE21_001041</name>
</gene>
<feature type="compositionally biased region" description="Basic and acidic residues" evidence="1">
    <location>
        <begin position="70"/>
        <end position="88"/>
    </location>
</feature>
<feature type="compositionally biased region" description="Acidic residues" evidence="1">
    <location>
        <begin position="60"/>
        <end position="69"/>
    </location>
</feature>
<keyword evidence="2" id="KW-0472">Membrane</keyword>
<sequence>MDDLIEFLFSNGIFVLLILYFIFSAIFRVLRGGGETAQQQAPAGEGERGGQKRTPWANPWDDEVNIDPDPDPREVKEMRERLEQKPPRTPETPSLQVVPNIKTQKPSSWARLSKEEWKRGIILKEILDPPKARRRRGLR</sequence>
<accession>A0ABU1IJU2</accession>
<evidence type="ECO:0000256" key="2">
    <source>
        <dbReference type="SAM" id="Phobius"/>
    </source>
</evidence>
<feature type="region of interest" description="Disordered" evidence="1">
    <location>
        <begin position="34"/>
        <end position="96"/>
    </location>
</feature>
<comment type="caution">
    <text evidence="3">The sequence shown here is derived from an EMBL/GenBank/DDBJ whole genome shotgun (WGS) entry which is preliminary data.</text>
</comment>
<evidence type="ECO:0000256" key="1">
    <source>
        <dbReference type="SAM" id="MobiDB-lite"/>
    </source>
</evidence>
<dbReference type="RefSeq" id="WP_309863200.1">
    <property type="nucleotide sequence ID" value="NZ_JAVDQG010000002.1"/>
</dbReference>
<proteinExistence type="predicted"/>
<keyword evidence="2" id="KW-1133">Transmembrane helix</keyword>
<organism evidence="3 4">
    <name type="scientific">Desmospora profundinema</name>
    <dbReference type="NCBI Taxonomy" id="1571184"/>
    <lineage>
        <taxon>Bacteria</taxon>
        <taxon>Bacillati</taxon>
        <taxon>Bacillota</taxon>
        <taxon>Bacilli</taxon>
        <taxon>Bacillales</taxon>
        <taxon>Thermoactinomycetaceae</taxon>
        <taxon>Desmospora</taxon>
    </lineage>
</organism>
<protein>
    <submittedName>
        <fullName evidence="3">Uncharacterized protein</fullName>
    </submittedName>
</protein>
<evidence type="ECO:0000313" key="4">
    <source>
        <dbReference type="Proteomes" id="UP001185012"/>
    </source>
</evidence>
<keyword evidence="2" id="KW-0812">Transmembrane</keyword>
<keyword evidence="4" id="KW-1185">Reference proteome</keyword>
<reference evidence="3 4" key="1">
    <citation type="submission" date="2023-07" db="EMBL/GenBank/DDBJ databases">
        <title>Genomic Encyclopedia of Type Strains, Phase IV (KMG-IV): sequencing the most valuable type-strain genomes for metagenomic binning, comparative biology and taxonomic classification.</title>
        <authorList>
            <person name="Goeker M."/>
        </authorList>
    </citation>
    <scope>NUCLEOTIDE SEQUENCE [LARGE SCALE GENOMIC DNA]</scope>
    <source>
        <strain evidence="3 4">DSM 45903</strain>
    </source>
</reference>
<name>A0ABU1IJU2_9BACL</name>
<dbReference type="EMBL" id="JAVDQG010000002">
    <property type="protein sequence ID" value="MDR6225050.1"/>
    <property type="molecule type" value="Genomic_DNA"/>
</dbReference>
<dbReference type="Proteomes" id="UP001185012">
    <property type="component" value="Unassembled WGS sequence"/>
</dbReference>
<evidence type="ECO:0000313" key="3">
    <source>
        <dbReference type="EMBL" id="MDR6225050.1"/>
    </source>
</evidence>
<feature type="transmembrane region" description="Helical" evidence="2">
    <location>
        <begin position="12"/>
        <end position="30"/>
    </location>
</feature>